<dbReference type="GO" id="GO:0003677">
    <property type="term" value="F:DNA binding"/>
    <property type="evidence" value="ECO:0007669"/>
    <property type="project" value="InterPro"/>
</dbReference>
<dbReference type="GO" id="GO:0016740">
    <property type="term" value="F:transferase activity"/>
    <property type="evidence" value="ECO:0007669"/>
    <property type="project" value="UniProtKB-KW"/>
</dbReference>
<dbReference type="CDD" id="cd00397">
    <property type="entry name" value="DNA_BRE_C"/>
    <property type="match status" value="1"/>
</dbReference>
<dbReference type="InterPro" id="IPR013762">
    <property type="entry name" value="Integrase-like_cat_sf"/>
</dbReference>
<dbReference type="InterPro" id="IPR050090">
    <property type="entry name" value="Tyrosine_recombinase_XerCD"/>
</dbReference>
<dbReference type="KEGG" id="vg:55412085"/>
<dbReference type="InterPro" id="IPR002104">
    <property type="entry name" value="Integrase_catalytic"/>
</dbReference>
<dbReference type="GO" id="GO:0016787">
    <property type="term" value="F:hydrolase activity"/>
    <property type="evidence" value="ECO:0007669"/>
    <property type="project" value="UniProtKB-KW"/>
</dbReference>
<comment type="similarity">
    <text evidence="1">Belongs to the 'phage' integrase family.</text>
</comment>
<evidence type="ECO:0000259" key="7">
    <source>
        <dbReference type="PROSITE" id="PS51898"/>
    </source>
</evidence>
<dbReference type="PROSITE" id="PS51898">
    <property type="entry name" value="TYR_RECOMBINASE"/>
    <property type="match status" value="1"/>
</dbReference>
<reference evidence="8 9" key="1">
    <citation type="journal article" date="2013" name="PLoS Genet.">
        <title>Expanding the Marine Virosphere Using Metagenomics.</title>
        <authorList>
            <person name="Mizuno C.M."/>
            <person name="Rodriguez-Valera F."/>
            <person name="Kimes N.E."/>
            <person name="Ghai R."/>
        </authorList>
    </citation>
    <scope>NUCLEOTIDE SEQUENCE [LARGE SCALE GENOMIC DNA]</scope>
    <source>
        <strain evidence="8">UvMED-CGR-U-MedDCM-OCT-S31-C1</strain>
    </source>
</reference>
<evidence type="ECO:0000256" key="3">
    <source>
        <dbReference type="ARBA" id="ARBA00022679"/>
    </source>
</evidence>
<name>A0A6S4PA53_9CAUD</name>
<dbReference type="GO" id="GO:0015074">
    <property type="term" value="P:DNA integration"/>
    <property type="evidence" value="ECO:0007669"/>
    <property type="project" value="InterPro"/>
</dbReference>
<dbReference type="EMBL" id="AP013547">
    <property type="protein sequence ID" value="BAQ94422.1"/>
    <property type="molecule type" value="Genomic_DNA"/>
</dbReference>
<protein>
    <recommendedName>
        <fullName evidence="2">Integrase</fullName>
    </recommendedName>
</protein>
<evidence type="ECO:0000256" key="2">
    <source>
        <dbReference type="ARBA" id="ARBA00016082"/>
    </source>
</evidence>
<proteinExistence type="inferred from homology"/>
<keyword evidence="3" id="KW-0808">Transferase</keyword>
<evidence type="ECO:0000313" key="9">
    <source>
        <dbReference type="Proteomes" id="UP000505271"/>
    </source>
</evidence>
<dbReference type="Proteomes" id="UP000505271">
    <property type="component" value="Segment"/>
</dbReference>
<dbReference type="Pfam" id="PF00589">
    <property type="entry name" value="Phage_integrase"/>
    <property type="match status" value="1"/>
</dbReference>
<accession>A0A6S4PA53</accession>
<keyword evidence="4" id="KW-0378">Hydrolase</keyword>
<dbReference type="GO" id="GO:0075713">
    <property type="term" value="P:establishment of integrated proviral latency"/>
    <property type="evidence" value="ECO:0007669"/>
    <property type="project" value="UniProtKB-KW"/>
</dbReference>
<keyword evidence="6" id="KW-0229">DNA integration</keyword>
<keyword evidence="9" id="KW-1185">Reference proteome</keyword>
<keyword evidence="6" id="KW-1179">Viral genome integration</keyword>
<dbReference type="GeneID" id="55412085"/>
<keyword evidence="6" id="KW-1160">Virus entry into host cell</keyword>
<keyword evidence="5" id="KW-0233">DNA recombination</keyword>
<dbReference type="InterPro" id="IPR011010">
    <property type="entry name" value="DNA_brk_join_enz"/>
</dbReference>
<evidence type="ECO:0000313" key="8">
    <source>
        <dbReference type="EMBL" id="BAQ94422.1"/>
    </source>
</evidence>
<evidence type="ECO:0000256" key="6">
    <source>
        <dbReference type="ARBA" id="ARBA00023195"/>
    </source>
</evidence>
<feature type="domain" description="Tyr recombinase" evidence="7">
    <location>
        <begin position="159"/>
        <end position="330"/>
    </location>
</feature>
<dbReference type="PANTHER" id="PTHR30349:SF81">
    <property type="entry name" value="TYROSINE RECOMBINASE XERC"/>
    <property type="match status" value="1"/>
</dbReference>
<evidence type="ECO:0000256" key="1">
    <source>
        <dbReference type="ARBA" id="ARBA00008857"/>
    </source>
</evidence>
<dbReference type="RefSeq" id="YP_009777919.1">
    <property type="nucleotide sequence ID" value="NC_047706.1"/>
</dbReference>
<dbReference type="PANTHER" id="PTHR30349">
    <property type="entry name" value="PHAGE INTEGRASE-RELATED"/>
    <property type="match status" value="1"/>
</dbReference>
<sequence length="349" mass="39178">METTGTISRRASGWVVNLWVNGKRRQLSAKTKHEAELRLAEALRQPEKAQTAAASKGGYTLAKAMDDAIRHVWRGQVGEKTAVTYCEAVVMDLGSSTRVEDVTFNDAEAMIARLEKLGNQPQTINAKLSKLRVMRDMAVRFGGVQQLPPIPKNRPLNNRQRQTWSKEQIRTIVADLWSRNKQQEACLFLFLCEMGCRFSEAKRIKGRHVDLKRGTVEFFKVKKDHKEGNRVLKLTPTAWECIKPYVPVIPDHGVWSLKYNAMNFQIETSMARNGIVMARPLHTCRHTCGSNLGLNGLSEYSIARWLGHSDTQTTQRYVHLNQQANDPCYEALAASSAGGISNLVNAADS</sequence>
<evidence type="ECO:0000256" key="4">
    <source>
        <dbReference type="ARBA" id="ARBA00022801"/>
    </source>
</evidence>
<dbReference type="SUPFAM" id="SSF56349">
    <property type="entry name" value="DNA breaking-rejoining enzymes"/>
    <property type="match status" value="1"/>
</dbReference>
<evidence type="ECO:0000256" key="5">
    <source>
        <dbReference type="ARBA" id="ARBA00023172"/>
    </source>
</evidence>
<dbReference type="GO" id="GO:0044826">
    <property type="term" value="P:viral genome integration into host DNA"/>
    <property type="evidence" value="ECO:0007669"/>
    <property type="project" value="UniProtKB-KW"/>
</dbReference>
<dbReference type="GO" id="GO:0006310">
    <property type="term" value="P:DNA recombination"/>
    <property type="evidence" value="ECO:0007669"/>
    <property type="project" value="UniProtKB-KW"/>
</dbReference>
<organism evidence="8 9">
    <name type="scientific">uncultured phage_MedDCM-OCT-S31-C1</name>
    <dbReference type="NCBI Taxonomy" id="2740800"/>
    <lineage>
        <taxon>Viruses</taxon>
        <taxon>Duplodnaviria</taxon>
        <taxon>Heunggongvirae</taxon>
        <taxon>Uroviricota</taxon>
        <taxon>Caudoviricetes</taxon>
        <taxon>Autographivirales</taxon>
        <taxon>Nohivirus</taxon>
        <taxon>Nohivirus S31C1</taxon>
    </lineage>
</organism>
<dbReference type="Gene3D" id="1.10.443.10">
    <property type="entry name" value="Intergrase catalytic core"/>
    <property type="match status" value="1"/>
</dbReference>